<dbReference type="GO" id="GO:0005509">
    <property type="term" value="F:calcium ion binding"/>
    <property type="evidence" value="ECO:0007669"/>
    <property type="project" value="InterPro"/>
</dbReference>
<dbReference type="PROSITE" id="PS50026">
    <property type="entry name" value="EGF_3"/>
    <property type="match status" value="1"/>
</dbReference>
<keyword evidence="4" id="KW-1015">Disulfide bond</keyword>
<evidence type="ECO:0000256" key="4">
    <source>
        <dbReference type="ARBA" id="ARBA00023157"/>
    </source>
</evidence>
<keyword evidence="3" id="KW-0677">Repeat</keyword>
<proteinExistence type="predicted"/>
<reference evidence="7" key="1">
    <citation type="journal article" date="2020" name="bioRxiv">
        <title>Comparative genomics of Chlamydomonas.</title>
        <authorList>
            <person name="Craig R.J."/>
            <person name="Hasan A.R."/>
            <person name="Ness R.W."/>
            <person name="Keightley P.D."/>
        </authorList>
    </citation>
    <scope>NUCLEOTIDE SEQUENCE</scope>
    <source>
        <strain evidence="7">CCAP 11/70</strain>
    </source>
</reference>
<dbReference type="AlphaFoldDB" id="A0A835XP80"/>
<accession>A0A835XP80</accession>
<dbReference type="PANTHER" id="PTHR24039:SF58">
    <property type="entry name" value="EGF-LIKE DOMAIN-CONTAINING PROTEIN"/>
    <property type="match status" value="1"/>
</dbReference>
<dbReference type="OrthoDB" id="283575at2759"/>
<organism evidence="7 8">
    <name type="scientific">Edaphochlamys debaryana</name>
    <dbReference type="NCBI Taxonomy" id="47281"/>
    <lineage>
        <taxon>Eukaryota</taxon>
        <taxon>Viridiplantae</taxon>
        <taxon>Chlorophyta</taxon>
        <taxon>core chlorophytes</taxon>
        <taxon>Chlorophyceae</taxon>
        <taxon>CS clade</taxon>
        <taxon>Chlamydomonadales</taxon>
        <taxon>Chlamydomonadales incertae sedis</taxon>
        <taxon>Edaphochlamys</taxon>
    </lineage>
</organism>
<evidence type="ECO:0000256" key="1">
    <source>
        <dbReference type="ARBA" id="ARBA00022536"/>
    </source>
</evidence>
<protein>
    <recommendedName>
        <fullName evidence="6">EGF-like domain-containing protein</fullName>
    </recommendedName>
</protein>
<comment type="caution">
    <text evidence="5">Lacks conserved residue(s) required for the propagation of feature annotation.</text>
</comment>
<gene>
    <name evidence="7" type="ORF">HYH03_014223</name>
</gene>
<evidence type="ECO:0000256" key="3">
    <source>
        <dbReference type="ARBA" id="ARBA00022737"/>
    </source>
</evidence>
<dbReference type="PANTHER" id="PTHR24039">
    <property type="entry name" value="FIBRILLIN-RELATED"/>
    <property type="match status" value="1"/>
</dbReference>
<keyword evidence="1 5" id="KW-0245">EGF-like domain</keyword>
<evidence type="ECO:0000256" key="2">
    <source>
        <dbReference type="ARBA" id="ARBA00022729"/>
    </source>
</evidence>
<dbReference type="Gene3D" id="2.100.10.30">
    <property type="entry name" value="Jacalin-like lectin domain"/>
    <property type="match status" value="1"/>
</dbReference>
<keyword evidence="2" id="KW-0732">Signal</keyword>
<dbReference type="SMART" id="SM00181">
    <property type="entry name" value="EGF"/>
    <property type="match status" value="4"/>
</dbReference>
<comment type="caution">
    <text evidence="7">The sequence shown here is derived from an EMBL/GenBank/DDBJ whole genome shotgun (WGS) entry which is preliminary data.</text>
</comment>
<dbReference type="PROSITE" id="PS01187">
    <property type="entry name" value="EGF_CA"/>
    <property type="match status" value="1"/>
</dbReference>
<sequence length="821" mass="86688">MPPTVQYTVAFPAEATLAEVIRVFAAISALSLPGATAQPVAGVTIPADGALGGVSPCKDVTCGGADKGTCFVTGLTSATCQCKSPYLLDKTSPDAPSCKDPCGSSPCGSTGACTPLNALQYTCACTDAQYFDGNTCLDGPCAQPNTCGVDGASTRCVSYSAQDYFCTCSPGGFQLDTRSNTCVANPCAQAMLDGSVAALCRSRWATCTPGGDGADYTCNCGAVGGVSPYPVRNGRCNLDELYSPEEGGSCPTFPPLNCASADKPCGLYQAGRDSDLPPCSVVYSPSRNWGLIMQDFAFVVNADGTWSVFGSSAYYSYQRFRTSIERASDYGQHHVTYPANTGVENGPFSFSVTDDGHMRILNKDGRPAWATYNDASTAFITACAGTSAVQLVGEPAGGLLVDRGFTISSFDDTALWAADAPLTSISLRSVFSTYVESLQSIFGSSPAPRHGGSYYSSYYWYDVDDHVITLDAGEYITGAIVSYIEDNPNSLLFTRERATYLAGFVFTTSANRTLKLGNFDAGERVELATPCSPVEGKVPILKALKGTWYGENRWYGSYDYYVTSVSLVWGYRDDNGCAPQACDASSGPHVVYDCFTEVCSACEAGYEKVDGVCTDINECVAGGVGTTACGRSDYCLNTDGGYECCPSQPRVFYSDPAASVCVDPCAGDPCGDPTVAGTCVGTGYNQRYCVCNDYNGYRLDSTRNTCVENKCLKGPLSEACGPSSLDCLLGDDGDLYYCRCGIFSAVPGLQFTAKTPCRDEIPPGCSSSLTQGPYGPGDSGDDAFDDSSLANAGANPITEIAFYPDSYILYNLRTKYGSQYR</sequence>
<evidence type="ECO:0000256" key="5">
    <source>
        <dbReference type="PROSITE-ProRule" id="PRU00076"/>
    </source>
</evidence>
<dbReference type="InterPro" id="IPR018097">
    <property type="entry name" value="EGF_Ca-bd_CS"/>
</dbReference>
<name>A0A835XP80_9CHLO</name>
<dbReference type="InterPro" id="IPR000742">
    <property type="entry name" value="EGF"/>
</dbReference>
<evidence type="ECO:0000313" key="7">
    <source>
        <dbReference type="EMBL" id="KAG2487110.1"/>
    </source>
</evidence>
<keyword evidence="8" id="KW-1185">Reference proteome</keyword>
<dbReference type="EMBL" id="JAEHOE010000101">
    <property type="protein sequence ID" value="KAG2487110.1"/>
    <property type="molecule type" value="Genomic_DNA"/>
</dbReference>
<feature type="domain" description="EGF-like" evidence="6">
    <location>
        <begin position="99"/>
        <end position="137"/>
    </location>
</feature>
<evidence type="ECO:0000259" key="6">
    <source>
        <dbReference type="PROSITE" id="PS50026"/>
    </source>
</evidence>
<evidence type="ECO:0000313" key="8">
    <source>
        <dbReference type="Proteomes" id="UP000612055"/>
    </source>
</evidence>
<dbReference type="Proteomes" id="UP000612055">
    <property type="component" value="Unassembled WGS sequence"/>
</dbReference>
<dbReference type="InterPro" id="IPR036404">
    <property type="entry name" value="Jacalin-like_lectin_dom_sf"/>
</dbReference>